<proteinExistence type="predicted"/>
<dbReference type="EMBL" id="CABITT030000007">
    <property type="protein sequence ID" value="VVB12116.1"/>
    <property type="molecule type" value="Genomic_DNA"/>
</dbReference>
<comment type="caution">
    <text evidence="2">The sequence shown here is derived from an EMBL/GenBank/DDBJ whole genome shotgun (WGS) entry which is preliminary data.</text>
</comment>
<dbReference type="PANTHER" id="PTHR44259">
    <property type="entry name" value="OS07G0183000 PROTEIN-RELATED"/>
    <property type="match status" value="1"/>
</dbReference>
<sequence>MRDLRYNFYILNLFTHEMIDLPDVDRKSSDGVNIRSPVLWIDEKTKDYVVSWGFARSCVVYSKKGDNLWKQIPKTSHCIDLVYKDHKLYFLSYSGRVKIFDFSGEIPRETFECSVILSGMELPRRCRRLPNSWCVSETKLVVTVTGDILKVEKWFRPRSGIWSFRLYKFYSSGFYKKPEQLDSLGDEAMLFDKRHPCACQWLGGSREKCHLFH</sequence>
<dbReference type="PANTHER" id="PTHR44259:SF26">
    <property type="entry name" value="F-BOX FAMILY PROTEIN-LIKE PROTEIN"/>
    <property type="match status" value="1"/>
</dbReference>
<dbReference type="InterPro" id="IPR050942">
    <property type="entry name" value="F-box_BR-signaling"/>
</dbReference>
<dbReference type="Proteomes" id="UP000489600">
    <property type="component" value="Unassembled WGS sequence"/>
</dbReference>
<feature type="domain" description="KIB1-4 beta-propeller" evidence="1">
    <location>
        <begin position="5"/>
        <end position="198"/>
    </location>
</feature>
<keyword evidence="3" id="KW-1185">Reference proteome</keyword>
<accession>A0A565CEV0</accession>
<name>A0A565CEV0_9BRAS</name>
<dbReference type="InterPro" id="IPR005174">
    <property type="entry name" value="KIB1-4_b-propeller"/>
</dbReference>
<dbReference type="OrthoDB" id="642536at2759"/>
<dbReference type="Pfam" id="PF03478">
    <property type="entry name" value="Beta-prop_KIB1-4"/>
    <property type="match status" value="1"/>
</dbReference>
<gene>
    <name evidence="2" type="ORF">ANE_LOCUS22560</name>
</gene>
<evidence type="ECO:0000313" key="3">
    <source>
        <dbReference type="Proteomes" id="UP000489600"/>
    </source>
</evidence>
<evidence type="ECO:0000313" key="2">
    <source>
        <dbReference type="EMBL" id="VVB12116.1"/>
    </source>
</evidence>
<dbReference type="AlphaFoldDB" id="A0A565CEV0"/>
<evidence type="ECO:0000259" key="1">
    <source>
        <dbReference type="Pfam" id="PF03478"/>
    </source>
</evidence>
<reference evidence="2" key="1">
    <citation type="submission" date="2019-07" db="EMBL/GenBank/DDBJ databases">
        <authorList>
            <person name="Dittberner H."/>
        </authorList>
    </citation>
    <scope>NUCLEOTIDE SEQUENCE [LARGE SCALE GENOMIC DNA]</scope>
</reference>
<organism evidence="2 3">
    <name type="scientific">Arabis nemorensis</name>
    <dbReference type="NCBI Taxonomy" id="586526"/>
    <lineage>
        <taxon>Eukaryota</taxon>
        <taxon>Viridiplantae</taxon>
        <taxon>Streptophyta</taxon>
        <taxon>Embryophyta</taxon>
        <taxon>Tracheophyta</taxon>
        <taxon>Spermatophyta</taxon>
        <taxon>Magnoliopsida</taxon>
        <taxon>eudicotyledons</taxon>
        <taxon>Gunneridae</taxon>
        <taxon>Pentapetalae</taxon>
        <taxon>rosids</taxon>
        <taxon>malvids</taxon>
        <taxon>Brassicales</taxon>
        <taxon>Brassicaceae</taxon>
        <taxon>Arabideae</taxon>
        <taxon>Arabis</taxon>
    </lineage>
</organism>
<protein>
    <recommendedName>
        <fullName evidence="1">KIB1-4 beta-propeller domain-containing protein</fullName>
    </recommendedName>
</protein>